<proteinExistence type="predicted"/>
<dbReference type="EMBL" id="CP033367">
    <property type="protein sequence ID" value="QKD05298.1"/>
    <property type="molecule type" value="Genomic_DNA"/>
</dbReference>
<protein>
    <submittedName>
        <fullName evidence="1">Uncharacterized protein</fullName>
    </submittedName>
</protein>
<gene>
    <name evidence="1" type="ORF">EB235_30575</name>
</gene>
<dbReference type="AlphaFoldDB" id="A0A6M7WZU9"/>
<evidence type="ECO:0000313" key="1">
    <source>
        <dbReference type="EMBL" id="QKD05298.1"/>
    </source>
</evidence>
<name>A0A6M7WZU9_RHILI</name>
<sequence>MASTDFDSEAACRERYRCDLRQARLYFGVAYPFCLAFSIGKRLVPKSATGWTGKLERRQSVFREAKAAAASIVPFAFR</sequence>
<dbReference type="Proteomes" id="UP000503017">
    <property type="component" value="Chromosome"/>
</dbReference>
<accession>A0A6M7WZU9</accession>
<reference evidence="1 2" key="1">
    <citation type="submission" date="2018-10" db="EMBL/GenBank/DDBJ databases">
        <authorList>
            <person name="Perry B.J."/>
            <person name="Sullivan J.T."/>
            <person name="Murphy R.J.T."/>
            <person name="Ramsay J.P."/>
            <person name="Ronson C.W."/>
        </authorList>
    </citation>
    <scope>NUCLEOTIDE SEQUENCE [LARGE SCALE GENOMIC DNA]</scope>
    <source>
        <strain evidence="1 2">R88b</strain>
    </source>
</reference>
<dbReference type="RefSeq" id="WP_032926004.1">
    <property type="nucleotide sequence ID" value="NZ_CP033367.1"/>
</dbReference>
<organism evidence="1 2">
    <name type="scientific">Mesorhizobium loti R88b</name>
    <dbReference type="NCBI Taxonomy" id="935548"/>
    <lineage>
        <taxon>Bacteria</taxon>
        <taxon>Pseudomonadati</taxon>
        <taxon>Pseudomonadota</taxon>
        <taxon>Alphaproteobacteria</taxon>
        <taxon>Hyphomicrobiales</taxon>
        <taxon>Phyllobacteriaceae</taxon>
        <taxon>Mesorhizobium</taxon>
    </lineage>
</organism>
<evidence type="ECO:0000313" key="2">
    <source>
        <dbReference type="Proteomes" id="UP000503017"/>
    </source>
</evidence>